<organism evidence="1 2">
    <name type="scientific">Capnocytophaga cynodegmi</name>
    <dbReference type="NCBI Taxonomy" id="28189"/>
    <lineage>
        <taxon>Bacteria</taxon>
        <taxon>Pseudomonadati</taxon>
        <taxon>Bacteroidota</taxon>
        <taxon>Flavobacteriia</taxon>
        <taxon>Flavobacteriales</taxon>
        <taxon>Flavobacteriaceae</taxon>
        <taxon>Capnocytophaga</taxon>
    </lineage>
</organism>
<sequence length="312" mass="37019">MNLISLKITKFFIIFFLLSSCKSTYTKIGSENANYIPYFSKMYEADSLYLAENYQRSYEILDSLFKKYEPINSEDEYFTYVACKIMLNKSEKEVKKDFVYMLENFGNQDDHIERSNEKVKNLIVKIDTFGIDTKKAIEKYKKSIDIPLRNLVISMNRKDQEPRGEHSDFEKMKIVDEENTKILDSLLKINKYPHQRIVGKDDKDGENSDIGGIMIHTSQEYKENFLMEKAYDLLKKGKITPHTYSTVYDRYSLHISDDEYYFTKHRNASPEEKKLKNERRKTIGLYSLDYISWKYKKSIITNFNCLNILIEK</sequence>
<evidence type="ECO:0000313" key="2">
    <source>
        <dbReference type="Proteomes" id="UP000038083"/>
    </source>
</evidence>
<dbReference type="PROSITE" id="PS51257">
    <property type="entry name" value="PROKAR_LIPOPROTEIN"/>
    <property type="match status" value="1"/>
</dbReference>
<proteinExistence type="predicted"/>
<keyword evidence="1" id="KW-0449">Lipoprotein</keyword>
<accession>A0A0B7HHM6</accession>
<dbReference type="OrthoDB" id="1490993at2"/>
<gene>
    <name evidence="1" type="ORF">CCYN74_30011</name>
</gene>
<reference evidence="1 2" key="1">
    <citation type="submission" date="2015-01" db="EMBL/GenBank/DDBJ databases">
        <authorList>
            <person name="MANFREDI Pablo"/>
        </authorList>
    </citation>
    <scope>NUCLEOTIDE SEQUENCE [LARGE SCALE GENOMIC DNA]</scope>
    <source>
        <strain evidence="1 2">Ccy74</strain>
    </source>
</reference>
<name>A0A0B7HHM6_9FLAO</name>
<dbReference type="RefSeq" id="WP_155848685.1">
    <property type="nucleotide sequence ID" value="NZ_CDOG01000023.1"/>
</dbReference>
<dbReference type="EMBL" id="CDOG01000023">
    <property type="protein sequence ID" value="CEN37913.1"/>
    <property type="molecule type" value="Genomic_DNA"/>
</dbReference>
<dbReference type="Proteomes" id="UP000038083">
    <property type="component" value="Unassembled WGS sequence"/>
</dbReference>
<dbReference type="AlphaFoldDB" id="A0A0B7HHM6"/>
<protein>
    <submittedName>
        <fullName evidence="1">Putative lipoprotein</fullName>
    </submittedName>
</protein>
<evidence type="ECO:0000313" key="1">
    <source>
        <dbReference type="EMBL" id="CEN37913.1"/>
    </source>
</evidence>